<keyword evidence="3" id="KW-1185">Reference proteome</keyword>
<proteinExistence type="predicted"/>
<organism evidence="2 3">
    <name type="scientific">Rhynchosporium agropyri</name>
    <dbReference type="NCBI Taxonomy" id="914238"/>
    <lineage>
        <taxon>Eukaryota</taxon>
        <taxon>Fungi</taxon>
        <taxon>Dikarya</taxon>
        <taxon>Ascomycota</taxon>
        <taxon>Pezizomycotina</taxon>
        <taxon>Leotiomycetes</taxon>
        <taxon>Helotiales</taxon>
        <taxon>Ploettnerulaceae</taxon>
        <taxon>Rhynchosporium</taxon>
    </lineage>
</organism>
<accession>A0A1E1L2K9</accession>
<feature type="region of interest" description="Disordered" evidence="1">
    <location>
        <begin position="415"/>
        <end position="465"/>
    </location>
</feature>
<dbReference type="AlphaFoldDB" id="A0A1E1L2K9"/>
<evidence type="ECO:0000256" key="1">
    <source>
        <dbReference type="SAM" id="MobiDB-lite"/>
    </source>
</evidence>
<protein>
    <recommendedName>
        <fullName evidence="4">Ubiquitin-like protease family profile domain-containing protein</fullName>
    </recommendedName>
</protein>
<dbReference type="Proteomes" id="UP000178912">
    <property type="component" value="Unassembled WGS sequence"/>
</dbReference>
<dbReference type="SUPFAM" id="SSF54001">
    <property type="entry name" value="Cysteine proteinases"/>
    <property type="match status" value="1"/>
</dbReference>
<dbReference type="InterPro" id="IPR038765">
    <property type="entry name" value="Papain-like_cys_pep_sf"/>
</dbReference>
<name>A0A1E1L2K9_9HELO</name>
<gene>
    <name evidence="2" type="ORF">RAG0_11085</name>
</gene>
<evidence type="ECO:0000313" key="3">
    <source>
        <dbReference type="Proteomes" id="UP000178912"/>
    </source>
</evidence>
<feature type="compositionally biased region" description="Acidic residues" evidence="1">
    <location>
        <begin position="454"/>
        <end position="465"/>
    </location>
</feature>
<dbReference type="OrthoDB" id="1939479at2759"/>
<evidence type="ECO:0000313" key="2">
    <source>
        <dbReference type="EMBL" id="CZT04723.1"/>
    </source>
</evidence>
<sequence>MAPTIHNPDDLTSEARLVIERKQFQPPLPHMHAQYLRWQLECDYIYGDSPRDAIRQSYDLAFDSRNEEEIIWKTVRDSSYPISRKQWASLISTETAEMMRPSNYPMLIEAYIMLFCTHINRVRGDAKRLLLQESSEDEARQRKRSRSSAAGRIGNELDSEIRLRSPQRRKRFSLNVVSNISPSCKVMSGTDLLACFPEYTIEDPQKGLFLNEKALEDLLLSIDCTADNFRELDYLFIPVVDDYQAHAFLLGLAPKQKYAFRLNSCDSSIELEDRWWGVALMAIIHRLDPTIKTNTLNRELNVPESDRSKYWYLFGQYPRRTHTNDGSPDGPQQRDYYNCGVFTMTSAFCLAFGYSLMCWQQLEDRQLPRDLDYWKKARIIFEMETEDFSATNDFDYELLEIPQDEIQPLLRSENVTPSVYSDSDPESPKRFVDLTPDHGPMDEDEEEAGKPEYGDGDEEEDDDDDLNEAYRIERLDVGLGYITDEGEEGSDGEDFATEDDASRAFLTAKEAIERENARVAPMSDDLPWPAQMPAEPEGYFQRSGFIYPAPDVNFQPELNYLKRELKKACRDFPLVGWKSMSRQSQPLFLQWMLNEMAATISLIRGDAIEPFFHLARGYKDRV</sequence>
<reference evidence="3" key="1">
    <citation type="submission" date="2016-03" db="EMBL/GenBank/DDBJ databases">
        <authorList>
            <person name="Guldener U."/>
        </authorList>
    </citation>
    <scope>NUCLEOTIDE SEQUENCE [LARGE SCALE GENOMIC DNA]</scope>
    <source>
        <strain evidence="3">04CH-RAC-A.6.1</strain>
    </source>
</reference>
<feature type="compositionally biased region" description="Basic and acidic residues" evidence="1">
    <location>
        <begin position="426"/>
        <end position="441"/>
    </location>
</feature>
<dbReference type="EMBL" id="FJUX01000070">
    <property type="protein sequence ID" value="CZT04723.1"/>
    <property type="molecule type" value="Genomic_DNA"/>
</dbReference>
<evidence type="ECO:0008006" key="4">
    <source>
        <dbReference type="Google" id="ProtNLM"/>
    </source>
</evidence>
<dbReference type="Gene3D" id="3.40.395.10">
    <property type="entry name" value="Adenoviral Proteinase, Chain A"/>
    <property type="match status" value="1"/>
</dbReference>